<dbReference type="Proteomes" id="UP000057043">
    <property type="component" value="Unassembled WGS sequence"/>
</dbReference>
<reference evidence="3" key="1">
    <citation type="journal article" date="2015" name="MBio">
        <title>Genome-resolved metagenomic analysis reveals roles for candidate phyla and other microbial community members in biogeochemical transformations in oil reservoirs.</title>
        <authorList>
            <person name="Hu P."/>
            <person name="Tom L."/>
            <person name="Singh A."/>
            <person name="Thomas B.C."/>
            <person name="Baker B.J."/>
            <person name="Piceno Y.M."/>
            <person name="Andersen G.L."/>
            <person name="Banfield J.F."/>
        </authorList>
    </citation>
    <scope>NUCLEOTIDE SEQUENCE [LARGE SCALE GENOMIC DNA]</scope>
    <source>
        <strain evidence="3">56_747</strain>
    </source>
</reference>
<protein>
    <submittedName>
        <fullName evidence="2">Uncharacterized protein</fullName>
    </submittedName>
</protein>
<keyword evidence="1" id="KW-1133">Transmembrane helix</keyword>
<reference evidence="4 5" key="2">
    <citation type="journal article" date="2015" name="MBio">
        <title>Genome-Resolved Metagenomic Analysis Reveals Roles for Candidate Phyla and Other Microbial Community Members in Biogeochemical Transformations in Oil Reservoirs.</title>
        <authorList>
            <person name="Hu P."/>
            <person name="Tom L."/>
            <person name="Singh A."/>
            <person name="Thomas B.C."/>
            <person name="Baker B.J."/>
            <person name="Piceno Y.M."/>
            <person name="Andersen G.L."/>
            <person name="Banfield J.F."/>
        </authorList>
    </citation>
    <scope>NUCLEOTIDE SEQUENCE [LARGE SCALE GENOMIC DNA]</scope>
    <source>
        <strain evidence="2">57_489</strain>
    </source>
</reference>
<comment type="caution">
    <text evidence="2">The sequence shown here is derived from an EMBL/GenBank/DDBJ whole genome shotgun (WGS) entry which is preliminary data.</text>
</comment>
<keyword evidence="1" id="KW-0472">Membrane</keyword>
<dbReference type="AlphaFoldDB" id="A0A101FTM2"/>
<evidence type="ECO:0000313" key="4">
    <source>
        <dbReference type="Proteomes" id="UP000053961"/>
    </source>
</evidence>
<sequence length="53" mass="6328">MHDDYYLERMLNKKDVRVKIYFFMWIASICASISLFIGGVYMVYLAMSYLGLF</sequence>
<dbReference type="EMBL" id="LGHB01000003">
    <property type="protein sequence ID" value="KUK97318.1"/>
    <property type="molecule type" value="Genomic_DNA"/>
</dbReference>
<accession>A0A101FTM2</accession>
<name>A0A101FTM2_9EURY</name>
<organism evidence="2 5">
    <name type="scientific">Methanothrix harundinacea</name>
    <dbReference type="NCBI Taxonomy" id="301375"/>
    <lineage>
        <taxon>Archaea</taxon>
        <taxon>Methanobacteriati</taxon>
        <taxon>Methanobacteriota</taxon>
        <taxon>Stenosarchaea group</taxon>
        <taxon>Methanomicrobia</taxon>
        <taxon>Methanotrichales</taxon>
        <taxon>Methanotrichaceae</taxon>
        <taxon>Methanothrix</taxon>
    </lineage>
</organism>
<feature type="transmembrane region" description="Helical" evidence="1">
    <location>
        <begin position="20"/>
        <end position="44"/>
    </location>
</feature>
<gene>
    <name evidence="2" type="ORF">XD72_1490</name>
    <name evidence="3" type="ORF">XE07_0473</name>
</gene>
<evidence type="ECO:0000313" key="3">
    <source>
        <dbReference type="EMBL" id="KUK97318.1"/>
    </source>
</evidence>
<proteinExistence type="predicted"/>
<dbReference type="EMBL" id="LGFT01000033">
    <property type="protein sequence ID" value="KUK44166.1"/>
    <property type="molecule type" value="Genomic_DNA"/>
</dbReference>
<dbReference type="Proteomes" id="UP000053961">
    <property type="component" value="Unassembled WGS sequence"/>
</dbReference>
<evidence type="ECO:0000256" key="1">
    <source>
        <dbReference type="SAM" id="Phobius"/>
    </source>
</evidence>
<keyword evidence="1" id="KW-0812">Transmembrane</keyword>
<dbReference type="PATRIC" id="fig|301375.6.peg.392"/>
<evidence type="ECO:0000313" key="5">
    <source>
        <dbReference type="Proteomes" id="UP000057043"/>
    </source>
</evidence>
<evidence type="ECO:0000313" key="2">
    <source>
        <dbReference type="EMBL" id="KUK44166.1"/>
    </source>
</evidence>